<evidence type="ECO:0000256" key="1">
    <source>
        <dbReference type="SAM" id="MobiDB-lite"/>
    </source>
</evidence>
<dbReference type="GO" id="GO:0034237">
    <property type="term" value="F:protein kinase A regulatory subunit binding"/>
    <property type="evidence" value="ECO:0007669"/>
    <property type="project" value="TreeGrafter"/>
</dbReference>
<name>A0A820QYG1_9BILA</name>
<reference evidence="2" key="1">
    <citation type="submission" date="2021-02" db="EMBL/GenBank/DDBJ databases">
        <authorList>
            <person name="Nowell W R."/>
        </authorList>
    </citation>
    <scope>NUCLEOTIDE SEQUENCE</scope>
</reference>
<dbReference type="Proteomes" id="UP000663844">
    <property type="component" value="Unassembled WGS sequence"/>
</dbReference>
<dbReference type="EMBL" id="CAJOAZ010029610">
    <property type="protein sequence ID" value="CAF4426550.1"/>
    <property type="molecule type" value="Genomic_DNA"/>
</dbReference>
<accession>A0A820QYG1</accession>
<gene>
    <name evidence="2" type="ORF">OXD698_LOCUS52967</name>
</gene>
<comment type="caution">
    <text evidence="2">The sequence shown here is derived from an EMBL/GenBank/DDBJ whole genome shotgun (WGS) entry which is preliminary data.</text>
</comment>
<sequence length="98" mass="11266">EPNPTPWSNYPISSGYDQQQQQQQQQQDPLSANPSGIWGWISNNKMLATVVEKAKTGIETVITTVDPQMKQYIRMYILYNFTNTNCCIFPERGHEVDI</sequence>
<protein>
    <submittedName>
        <fullName evidence="2">Uncharacterized protein</fullName>
    </submittedName>
</protein>
<dbReference type="PANTHER" id="PTHR23276">
    <property type="entry name" value="PROTEIN PRRC1"/>
    <property type="match status" value="1"/>
</dbReference>
<feature type="compositionally biased region" description="Low complexity" evidence="1">
    <location>
        <begin position="18"/>
        <end position="27"/>
    </location>
</feature>
<dbReference type="InterPro" id="IPR026534">
    <property type="entry name" value="PRRC1"/>
</dbReference>
<feature type="compositionally biased region" description="Polar residues" evidence="1">
    <location>
        <begin position="1"/>
        <end position="17"/>
    </location>
</feature>
<dbReference type="PANTHER" id="PTHR23276:SF2">
    <property type="entry name" value="PROTEIN PRRC1"/>
    <property type="match status" value="1"/>
</dbReference>
<organism evidence="2 3">
    <name type="scientific">Adineta steineri</name>
    <dbReference type="NCBI Taxonomy" id="433720"/>
    <lineage>
        <taxon>Eukaryota</taxon>
        <taxon>Metazoa</taxon>
        <taxon>Spiralia</taxon>
        <taxon>Gnathifera</taxon>
        <taxon>Rotifera</taxon>
        <taxon>Eurotatoria</taxon>
        <taxon>Bdelloidea</taxon>
        <taxon>Adinetida</taxon>
        <taxon>Adinetidae</taxon>
        <taxon>Adineta</taxon>
    </lineage>
</organism>
<evidence type="ECO:0000313" key="2">
    <source>
        <dbReference type="EMBL" id="CAF4426550.1"/>
    </source>
</evidence>
<dbReference type="GO" id="GO:0005737">
    <property type="term" value="C:cytoplasm"/>
    <property type="evidence" value="ECO:0007669"/>
    <property type="project" value="TreeGrafter"/>
</dbReference>
<proteinExistence type="predicted"/>
<evidence type="ECO:0000313" key="3">
    <source>
        <dbReference type="Proteomes" id="UP000663844"/>
    </source>
</evidence>
<feature type="region of interest" description="Disordered" evidence="1">
    <location>
        <begin position="1"/>
        <end position="35"/>
    </location>
</feature>
<feature type="non-terminal residue" evidence="2">
    <location>
        <position position="1"/>
    </location>
</feature>
<dbReference type="AlphaFoldDB" id="A0A820QYG1"/>
<feature type="non-terminal residue" evidence="2">
    <location>
        <position position="98"/>
    </location>
</feature>